<dbReference type="RefSeq" id="WP_148812943.1">
    <property type="nucleotide sequence ID" value="NZ_VSZI01000001.1"/>
</dbReference>
<dbReference type="InterPro" id="IPR011664">
    <property type="entry name" value="Abi_system_AbiD/AbiF-like"/>
</dbReference>
<dbReference type="EMBL" id="VSZI01000001">
    <property type="protein sequence ID" value="TYR20945.1"/>
    <property type="molecule type" value="Genomic_DNA"/>
</dbReference>
<gene>
    <name evidence="1" type="ORF">FYJ87_08610</name>
</gene>
<name>A0A5D4G088_9CORY</name>
<sequence>MNLALKNAKSANEQIALLKSRGLEVDPPLAKQWLANVSYYRLSGYWYPARAFDKSTGRRLDRFAPGFAFQNATDLYEADRKLRTLLHDGVERVEIALRTQVTDHLCNRHPSDPTFYLTSEAFRDEFDHLTWIHRIYGRLRRSSSHSEPVKHYKKNYSGNYPLWVAAEVMDFSDISILYTGLEYDDQLAIAKNLGFSLDTGELSQNQRKKLPKGHPLANWIHQLTIIRNTCAHHGRLWNKSFKPVSINGLRGSGNLCVIERSQSERVFDAIVVMSHILRKVSPGTSWPDKVLSLINKGFLPNPLVEPSSLGIPETWDRKTI</sequence>
<organism evidence="1 2">
    <name type="scientific">Corynebacterium urealyticum</name>
    <dbReference type="NCBI Taxonomy" id="43771"/>
    <lineage>
        <taxon>Bacteria</taxon>
        <taxon>Bacillati</taxon>
        <taxon>Actinomycetota</taxon>
        <taxon>Actinomycetes</taxon>
        <taxon>Mycobacteriales</taxon>
        <taxon>Corynebacteriaceae</taxon>
        <taxon>Corynebacterium</taxon>
    </lineage>
</organism>
<protein>
    <submittedName>
        <fullName evidence="1">Abi family protein</fullName>
    </submittedName>
</protein>
<reference evidence="1 2" key="1">
    <citation type="submission" date="2019-08" db="EMBL/GenBank/DDBJ databases">
        <title>Draft genome of C. urealyticum strain VH4248.</title>
        <authorList>
            <person name="Navas J."/>
        </authorList>
    </citation>
    <scope>NUCLEOTIDE SEQUENCE [LARGE SCALE GENOMIC DNA]</scope>
    <source>
        <strain evidence="1 2">VH4248</strain>
    </source>
</reference>
<dbReference type="Pfam" id="PF07751">
    <property type="entry name" value="Abi_2"/>
    <property type="match status" value="1"/>
</dbReference>
<dbReference type="AlphaFoldDB" id="A0A5D4G088"/>
<comment type="caution">
    <text evidence="1">The sequence shown here is derived from an EMBL/GenBank/DDBJ whole genome shotgun (WGS) entry which is preliminary data.</text>
</comment>
<accession>A0A5D4G088</accession>
<proteinExistence type="predicted"/>
<evidence type="ECO:0000313" key="1">
    <source>
        <dbReference type="EMBL" id="TYR20945.1"/>
    </source>
</evidence>
<evidence type="ECO:0000313" key="2">
    <source>
        <dbReference type="Proteomes" id="UP000324726"/>
    </source>
</evidence>
<dbReference type="Proteomes" id="UP000324726">
    <property type="component" value="Unassembled WGS sequence"/>
</dbReference>